<keyword evidence="3 6" id="KW-0812">Transmembrane</keyword>
<dbReference type="Pfam" id="PF00892">
    <property type="entry name" value="EamA"/>
    <property type="match status" value="2"/>
</dbReference>
<evidence type="ECO:0000256" key="3">
    <source>
        <dbReference type="ARBA" id="ARBA00022692"/>
    </source>
</evidence>
<dbReference type="EMBL" id="FOLE01000004">
    <property type="protein sequence ID" value="SFC31301.1"/>
    <property type="molecule type" value="Genomic_DNA"/>
</dbReference>
<dbReference type="InterPro" id="IPR050638">
    <property type="entry name" value="AA-Vitamin_Transporters"/>
</dbReference>
<dbReference type="GO" id="GO:0016020">
    <property type="term" value="C:membrane"/>
    <property type="evidence" value="ECO:0007669"/>
    <property type="project" value="UniProtKB-SubCell"/>
</dbReference>
<keyword evidence="5 6" id="KW-0472">Membrane</keyword>
<feature type="transmembrane region" description="Helical" evidence="6">
    <location>
        <begin position="21"/>
        <end position="38"/>
    </location>
</feature>
<feature type="transmembrane region" description="Helical" evidence="6">
    <location>
        <begin position="258"/>
        <end position="277"/>
    </location>
</feature>
<feature type="transmembrane region" description="Helical" evidence="6">
    <location>
        <begin position="195"/>
        <end position="214"/>
    </location>
</feature>
<protein>
    <submittedName>
        <fullName evidence="8">EamA-like transporter family protein</fullName>
    </submittedName>
</protein>
<evidence type="ECO:0000313" key="9">
    <source>
        <dbReference type="Proteomes" id="UP000199514"/>
    </source>
</evidence>
<feature type="transmembrane region" description="Helical" evidence="6">
    <location>
        <begin position="229"/>
        <end position="251"/>
    </location>
</feature>
<proteinExistence type="inferred from homology"/>
<evidence type="ECO:0000256" key="1">
    <source>
        <dbReference type="ARBA" id="ARBA00004141"/>
    </source>
</evidence>
<dbReference type="SUPFAM" id="SSF103481">
    <property type="entry name" value="Multidrug resistance efflux transporter EmrE"/>
    <property type="match status" value="2"/>
</dbReference>
<dbReference type="Gene3D" id="1.10.3730.20">
    <property type="match status" value="1"/>
</dbReference>
<dbReference type="PANTHER" id="PTHR32322:SF2">
    <property type="entry name" value="EAMA DOMAIN-CONTAINING PROTEIN"/>
    <property type="match status" value="1"/>
</dbReference>
<dbReference type="InterPro" id="IPR000620">
    <property type="entry name" value="EamA_dom"/>
</dbReference>
<feature type="transmembrane region" description="Helical" evidence="6">
    <location>
        <begin position="164"/>
        <end position="183"/>
    </location>
</feature>
<organism evidence="8 9">
    <name type="scientific">Flexibacter flexilis DSM 6793</name>
    <dbReference type="NCBI Taxonomy" id="927664"/>
    <lineage>
        <taxon>Bacteria</taxon>
        <taxon>Pseudomonadati</taxon>
        <taxon>Bacteroidota</taxon>
        <taxon>Cytophagia</taxon>
        <taxon>Cytophagales</taxon>
        <taxon>Flexibacteraceae</taxon>
        <taxon>Flexibacter</taxon>
    </lineage>
</organism>
<evidence type="ECO:0000256" key="2">
    <source>
        <dbReference type="ARBA" id="ARBA00007362"/>
    </source>
</evidence>
<feature type="transmembrane region" description="Helical" evidence="6">
    <location>
        <begin position="283"/>
        <end position="300"/>
    </location>
</feature>
<dbReference type="OrthoDB" id="1117213at2"/>
<comment type="subcellular location">
    <subcellularLocation>
        <location evidence="1">Membrane</location>
        <topology evidence="1">Multi-pass membrane protein</topology>
    </subcellularLocation>
</comment>
<evidence type="ECO:0000256" key="6">
    <source>
        <dbReference type="SAM" id="Phobius"/>
    </source>
</evidence>
<feature type="domain" description="EamA" evidence="7">
    <location>
        <begin position="23"/>
        <end position="149"/>
    </location>
</feature>
<evidence type="ECO:0000256" key="5">
    <source>
        <dbReference type="ARBA" id="ARBA00023136"/>
    </source>
</evidence>
<gene>
    <name evidence="8" type="ORF">SAMN05421780_104212</name>
</gene>
<comment type="similarity">
    <text evidence="2">Belongs to the EamA transporter family.</text>
</comment>
<dbReference type="Proteomes" id="UP000199514">
    <property type="component" value="Unassembled WGS sequence"/>
</dbReference>
<feature type="transmembrane region" description="Helical" evidence="6">
    <location>
        <begin position="50"/>
        <end position="67"/>
    </location>
</feature>
<feature type="transmembrane region" description="Helical" evidence="6">
    <location>
        <begin position="79"/>
        <end position="100"/>
    </location>
</feature>
<reference evidence="8 9" key="1">
    <citation type="submission" date="2016-10" db="EMBL/GenBank/DDBJ databases">
        <authorList>
            <person name="de Groot N.N."/>
        </authorList>
    </citation>
    <scope>NUCLEOTIDE SEQUENCE [LARGE SCALE GENOMIC DNA]</scope>
    <source>
        <strain evidence="8 9">DSM 6793</strain>
    </source>
</reference>
<evidence type="ECO:0000259" key="7">
    <source>
        <dbReference type="Pfam" id="PF00892"/>
    </source>
</evidence>
<dbReference type="PANTHER" id="PTHR32322">
    <property type="entry name" value="INNER MEMBRANE TRANSPORTER"/>
    <property type="match status" value="1"/>
</dbReference>
<evidence type="ECO:0000256" key="4">
    <source>
        <dbReference type="ARBA" id="ARBA00022989"/>
    </source>
</evidence>
<feature type="domain" description="EamA" evidence="7">
    <location>
        <begin position="165"/>
        <end position="301"/>
    </location>
</feature>
<name>A0A1I1I5E3_9BACT</name>
<keyword evidence="4 6" id="KW-1133">Transmembrane helix</keyword>
<sequence>MSFVSEKTATLRATSAQWTSWALVVILALIWGSSFILIKKGLQVFSPVEVGSLRIFLAFMSMLPFALRNWRQANRKEWFYLGVSAFVGSFIPAMLFALAGSRLPSAISGALNALTPIFTMIIGTLLFSMRVSWLKWLGLVVGLIGSAGLIFIGKGGQTQLDANFYAWFVVLATTMYAVNVNLIKKHLAAMKPLNVSALSLMVTGPVAAIVLLNTDFTHKMATHPQATEAMIYVGVLGIIGTALSLMLFNLLIQRTSAVFASSVTYLIPLVALLWGLADGEQLFALHYVGMATIIFGVVIINKSK</sequence>
<feature type="transmembrane region" description="Helical" evidence="6">
    <location>
        <begin position="106"/>
        <end position="127"/>
    </location>
</feature>
<dbReference type="STRING" id="927664.SAMN05421780_104212"/>
<accession>A0A1I1I5E3</accession>
<feature type="transmembrane region" description="Helical" evidence="6">
    <location>
        <begin position="134"/>
        <end position="152"/>
    </location>
</feature>
<dbReference type="AlphaFoldDB" id="A0A1I1I5E3"/>
<keyword evidence="9" id="KW-1185">Reference proteome</keyword>
<evidence type="ECO:0000313" key="8">
    <source>
        <dbReference type="EMBL" id="SFC31301.1"/>
    </source>
</evidence>
<dbReference type="InterPro" id="IPR037185">
    <property type="entry name" value="EmrE-like"/>
</dbReference>
<dbReference type="RefSeq" id="WP_091511007.1">
    <property type="nucleotide sequence ID" value="NZ_FOLE01000004.1"/>
</dbReference>